<dbReference type="PANTHER" id="PTHR45138:SF9">
    <property type="entry name" value="DIGUANYLATE CYCLASE DGCM-RELATED"/>
    <property type="match status" value="1"/>
</dbReference>
<accession>A0A495A3D4</accession>
<dbReference type="GO" id="GO:0005886">
    <property type="term" value="C:plasma membrane"/>
    <property type="evidence" value="ECO:0007669"/>
    <property type="project" value="TreeGrafter"/>
</dbReference>
<dbReference type="Proteomes" id="UP000269301">
    <property type="component" value="Unassembled WGS sequence"/>
</dbReference>
<dbReference type="SUPFAM" id="SSF55073">
    <property type="entry name" value="Nucleotide cyclase"/>
    <property type="match status" value="1"/>
</dbReference>
<gene>
    <name evidence="3" type="ORF">D8M06_09670</name>
</gene>
<keyword evidence="1" id="KW-0472">Membrane</keyword>
<sequence>MGRLKVFIIGLFVASVVIAIVSGPIQVDTSLYIKTLVIYLTFTFLYSHLNTIFKKGNVTLEYGISYGLSIAMFTGPLGVFIYELIIRFYTYFQRKHTNTADEDEFLHTFYNIGAFALNHAIAFYLFHSLIPYFGNNTIGYWALIVILVVLINFLSDIYLSIVLHSIGEIKTLKDVFDFMIQRNVSDTLKKAVSNGLLYVFLIEQRWDLLFALFVLNYLVSRSFMVKSQSIQHKMERDRYEQMAYTDFLSKAHNRAYMNKIMNELNQSGEYLSIVVSDIDSFKRVNDTYNHTVGDQVIQSFANVMKSYLNKDDYLFRSGGEEFTLILRHRTYDESVALVKDIKQGIENNSVQAEYQSKRISISCTASFGLYYFRATESINIKDAYSIADDLLIKAKYHGKNKVFKKNGVEDVSIYERYSDEVEKKA</sequence>
<evidence type="ECO:0000313" key="3">
    <source>
        <dbReference type="EMBL" id="RKQ33468.1"/>
    </source>
</evidence>
<dbReference type="InterPro" id="IPR000160">
    <property type="entry name" value="GGDEF_dom"/>
</dbReference>
<dbReference type="InterPro" id="IPR043128">
    <property type="entry name" value="Rev_trsase/Diguanyl_cyclase"/>
</dbReference>
<dbReference type="InterPro" id="IPR029787">
    <property type="entry name" value="Nucleotide_cyclase"/>
</dbReference>
<keyword evidence="1" id="KW-1133">Transmembrane helix</keyword>
<evidence type="ECO:0000256" key="1">
    <source>
        <dbReference type="SAM" id="Phobius"/>
    </source>
</evidence>
<organism evidence="3 4">
    <name type="scientific">Oceanobacillus halophilus</name>
    <dbReference type="NCBI Taxonomy" id="930130"/>
    <lineage>
        <taxon>Bacteria</taxon>
        <taxon>Bacillati</taxon>
        <taxon>Bacillota</taxon>
        <taxon>Bacilli</taxon>
        <taxon>Bacillales</taxon>
        <taxon>Bacillaceae</taxon>
        <taxon>Oceanobacillus</taxon>
    </lineage>
</organism>
<evidence type="ECO:0000259" key="2">
    <source>
        <dbReference type="PROSITE" id="PS50887"/>
    </source>
</evidence>
<dbReference type="RefSeq" id="WP_121204200.1">
    <property type="nucleotide sequence ID" value="NZ_RBZP01000006.1"/>
</dbReference>
<dbReference type="AlphaFoldDB" id="A0A495A3D4"/>
<feature type="transmembrane region" description="Helical" evidence="1">
    <location>
        <begin position="138"/>
        <end position="161"/>
    </location>
</feature>
<dbReference type="GO" id="GO:1902201">
    <property type="term" value="P:negative regulation of bacterial-type flagellum-dependent cell motility"/>
    <property type="evidence" value="ECO:0007669"/>
    <property type="project" value="TreeGrafter"/>
</dbReference>
<evidence type="ECO:0000313" key="4">
    <source>
        <dbReference type="Proteomes" id="UP000269301"/>
    </source>
</evidence>
<protein>
    <submittedName>
        <fullName evidence="3">GGDEF domain-containing protein</fullName>
    </submittedName>
</protein>
<dbReference type="InterPro" id="IPR050469">
    <property type="entry name" value="Diguanylate_Cyclase"/>
</dbReference>
<feature type="transmembrane region" description="Helical" evidence="1">
    <location>
        <begin position="7"/>
        <end position="25"/>
    </location>
</feature>
<feature type="domain" description="GGDEF" evidence="2">
    <location>
        <begin position="269"/>
        <end position="407"/>
    </location>
</feature>
<reference evidence="3 4" key="1">
    <citation type="journal article" date="2016" name="Int. J. Syst. Evol. Microbiol.">
        <title>Oceanobacillus halophilus sp. nov., a novel moderately halophilic bacterium from a hypersaline lake.</title>
        <authorList>
            <person name="Amoozegar M.A."/>
            <person name="Bagheri M."/>
            <person name="Makhdoumi A."/>
            <person name="Nikou M.M."/>
            <person name="Fazeli S.A.S."/>
            <person name="Schumann P."/>
            <person name="Sproer C."/>
            <person name="Sanchez-Porro C."/>
            <person name="Ventosa A."/>
        </authorList>
    </citation>
    <scope>NUCLEOTIDE SEQUENCE [LARGE SCALE GENOMIC DNA]</scope>
    <source>
        <strain evidence="3 4">DSM 23996</strain>
    </source>
</reference>
<dbReference type="GO" id="GO:0043709">
    <property type="term" value="P:cell adhesion involved in single-species biofilm formation"/>
    <property type="evidence" value="ECO:0007669"/>
    <property type="project" value="TreeGrafter"/>
</dbReference>
<feature type="transmembrane region" description="Helical" evidence="1">
    <location>
        <begin position="65"/>
        <end position="89"/>
    </location>
</feature>
<feature type="transmembrane region" description="Helical" evidence="1">
    <location>
        <begin position="31"/>
        <end position="53"/>
    </location>
</feature>
<proteinExistence type="predicted"/>
<name>A0A495A3D4_9BACI</name>
<keyword evidence="4" id="KW-1185">Reference proteome</keyword>
<dbReference type="EMBL" id="RBZP01000006">
    <property type="protein sequence ID" value="RKQ33468.1"/>
    <property type="molecule type" value="Genomic_DNA"/>
</dbReference>
<feature type="transmembrane region" description="Helical" evidence="1">
    <location>
        <begin position="109"/>
        <end position="126"/>
    </location>
</feature>
<dbReference type="SMART" id="SM00267">
    <property type="entry name" value="GGDEF"/>
    <property type="match status" value="1"/>
</dbReference>
<dbReference type="Pfam" id="PF00990">
    <property type="entry name" value="GGDEF"/>
    <property type="match status" value="1"/>
</dbReference>
<keyword evidence="1" id="KW-0812">Transmembrane</keyword>
<comment type="caution">
    <text evidence="3">The sequence shown here is derived from an EMBL/GenBank/DDBJ whole genome shotgun (WGS) entry which is preliminary data.</text>
</comment>
<dbReference type="Gene3D" id="3.30.70.270">
    <property type="match status" value="1"/>
</dbReference>
<dbReference type="PANTHER" id="PTHR45138">
    <property type="entry name" value="REGULATORY COMPONENTS OF SENSORY TRANSDUCTION SYSTEM"/>
    <property type="match status" value="1"/>
</dbReference>
<dbReference type="OrthoDB" id="9759607at2"/>
<dbReference type="GO" id="GO:0052621">
    <property type="term" value="F:diguanylate cyclase activity"/>
    <property type="evidence" value="ECO:0007669"/>
    <property type="project" value="TreeGrafter"/>
</dbReference>
<dbReference type="PROSITE" id="PS50887">
    <property type="entry name" value="GGDEF"/>
    <property type="match status" value="1"/>
</dbReference>
<dbReference type="NCBIfam" id="TIGR00254">
    <property type="entry name" value="GGDEF"/>
    <property type="match status" value="1"/>
</dbReference>
<dbReference type="CDD" id="cd01949">
    <property type="entry name" value="GGDEF"/>
    <property type="match status" value="1"/>
</dbReference>